<keyword evidence="6" id="KW-1185">Reference proteome</keyword>
<dbReference type="CDD" id="cd07033">
    <property type="entry name" value="TPP_PYR_DXS_TK_like"/>
    <property type="match status" value="1"/>
</dbReference>
<keyword evidence="3" id="KW-0786">Thiamine pyrophosphate</keyword>
<protein>
    <submittedName>
        <fullName evidence="5">Transketolase</fullName>
    </submittedName>
</protein>
<dbReference type="SUPFAM" id="SSF52518">
    <property type="entry name" value="Thiamin diphosphate-binding fold (THDP-binding)"/>
    <property type="match status" value="1"/>
</dbReference>
<dbReference type="PANTHER" id="PTHR43825:SF1">
    <property type="entry name" value="TRANSKETOLASE-LIKE PYRIMIDINE-BINDING DOMAIN-CONTAINING PROTEIN"/>
    <property type="match status" value="1"/>
</dbReference>
<dbReference type="InterPro" id="IPR029061">
    <property type="entry name" value="THDP-binding"/>
</dbReference>
<dbReference type="PANTHER" id="PTHR43825">
    <property type="entry name" value="PYRUVATE DEHYDROGENASE E1 COMPONENT"/>
    <property type="match status" value="1"/>
</dbReference>
<name>A0A1C7IFV4_9FIRM</name>
<dbReference type="SMART" id="SM00861">
    <property type="entry name" value="Transket_pyr"/>
    <property type="match status" value="1"/>
</dbReference>
<sequence>MHMSSTREAYGAALTELAEKYEFFVFDADLSKATQTVHFAKKYPDRFTDMGIAECNMMGYAAGYAASGAVVFASTFAAFAAGRAYDQIRNSIAYPNLNVKIAATHGGVLIGADGGSHQCVEDLALMRAVPNMAILYPADTTETKRCVEEAIKYKGPVYLRFGRLDSPEIYTGAKVCRAGIGKGTLVRDGQDVTIVAVGDMVSRALEAAGRLQEDGICAEVMDMASVKPIDAEMLLESVKKTGCAVTAEDHNVLGGLGGAVSEVLSKQYPVPVEMVGVQDVFGCSGVPGELAVHYGLTSKNIIEAVQRTIKRKEGKS</sequence>
<comment type="cofactor">
    <cofactor evidence="1">
        <name>thiamine diphosphate</name>
        <dbReference type="ChEBI" id="CHEBI:58937"/>
    </cofactor>
</comment>
<dbReference type="InterPro" id="IPR051157">
    <property type="entry name" value="PDH/Transketolase"/>
</dbReference>
<dbReference type="Gene3D" id="3.40.50.970">
    <property type="match status" value="1"/>
</dbReference>
<evidence type="ECO:0000259" key="4">
    <source>
        <dbReference type="SMART" id="SM00861"/>
    </source>
</evidence>
<dbReference type="STRING" id="1796616.A4V09_20575"/>
<proteinExistence type="inferred from homology"/>
<dbReference type="Proteomes" id="UP000092574">
    <property type="component" value="Chromosome"/>
</dbReference>
<dbReference type="InterPro" id="IPR009014">
    <property type="entry name" value="Transketo_C/PFOR_II"/>
</dbReference>
<dbReference type="SUPFAM" id="SSF52922">
    <property type="entry name" value="TK C-terminal domain-like"/>
    <property type="match status" value="1"/>
</dbReference>
<comment type="similarity">
    <text evidence="2">Belongs to the transketolase family.</text>
</comment>
<dbReference type="Gene3D" id="3.40.50.920">
    <property type="match status" value="1"/>
</dbReference>
<dbReference type="FunFam" id="3.40.50.970:FF:000129">
    <property type="entry name" value="Transketolase"/>
    <property type="match status" value="1"/>
</dbReference>
<dbReference type="InterPro" id="IPR005475">
    <property type="entry name" value="Transketolase-like_Pyr-bd"/>
</dbReference>
<organism evidence="5 6">
    <name type="scientific">Blautia pseudococcoides</name>
    <dbReference type="NCBI Taxonomy" id="1796616"/>
    <lineage>
        <taxon>Bacteria</taxon>
        <taxon>Bacillati</taxon>
        <taxon>Bacillota</taxon>
        <taxon>Clostridia</taxon>
        <taxon>Lachnospirales</taxon>
        <taxon>Lachnospiraceae</taxon>
        <taxon>Blautia</taxon>
    </lineage>
</organism>
<evidence type="ECO:0000256" key="1">
    <source>
        <dbReference type="ARBA" id="ARBA00001964"/>
    </source>
</evidence>
<evidence type="ECO:0000313" key="5">
    <source>
        <dbReference type="EMBL" id="ANU77918.1"/>
    </source>
</evidence>
<gene>
    <name evidence="5" type="ORF">A4V09_20575</name>
</gene>
<dbReference type="Pfam" id="PF02780">
    <property type="entry name" value="Transketolase_C"/>
    <property type="match status" value="1"/>
</dbReference>
<evidence type="ECO:0000256" key="3">
    <source>
        <dbReference type="ARBA" id="ARBA00023052"/>
    </source>
</evidence>
<evidence type="ECO:0000313" key="6">
    <source>
        <dbReference type="Proteomes" id="UP000092574"/>
    </source>
</evidence>
<feature type="domain" description="Transketolase-like pyrimidine-binding" evidence="4">
    <location>
        <begin position="4"/>
        <end position="168"/>
    </location>
</feature>
<reference evidence="5" key="1">
    <citation type="submission" date="2017-04" db="EMBL/GenBank/DDBJ databases">
        <title>Complete Genome Sequences of Twelve Strains of a Stable Defined Moderately Diverse Mouse Microbiota 2 (sDMDMm2).</title>
        <authorList>
            <person name="Uchimura Y."/>
            <person name="Wyss M."/>
            <person name="Brugiroux S."/>
            <person name="Limenitakis J.P."/>
            <person name="Stecher B."/>
            <person name="McCoy K.D."/>
            <person name="Macpherson A.J."/>
        </authorList>
    </citation>
    <scope>NUCLEOTIDE SEQUENCE</scope>
    <source>
        <strain evidence="5">YL58</strain>
    </source>
</reference>
<dbReference type="InterPro" id="IPR033248">
    <property type="entry name" value="Transketolase_C"/>
</dbReference>
<dbReference type="KEGG" id="byl:A4V09_20575"/>
<accession>A0A1C7IFV4</accession>
<dbReference type="EMBL" id="CP015405">
    <property type="protein sequence ID" value="ANU77918.1"/>
    <property type="molecule type" value="Genomic_DNA"/>
</dbReference>
<evidence type="ECO:0000256" key="2">
    <source>
        <dbReference type="ARBA" id="ARBA00007131"/>
    </source>
</evidence>
<dbReference type="AlphaFoldDB" id="A0A1C7IFV4"/>
<dbReference type="Pfam" id="PF02779">
    <property type="entry name" value="Transket_pyr"/>
    <property type="match status" value="1"/>
</dbReference>